<dbReference type="SUPFAM" id="SSF161098">
    <property type="entry name" value="MetI-like"/>
    <property type="match status" value="1"/>
</dbReference>
<reference evidence="10 11" key="1">
    <citation type="journal article" date="2019" name="Appl. Environ. Microbiol.">
        <title>Genetic determinants of hydroxycinnamic acid metabolism in heterofermentative lactobacilli.</title>
        <authorList>
            <person name="Gaur G."/>
            <person name="Oh J.H."/>
            <person name="Filannino P."/>
            <person name="Gobbetti M."/>
            <person name="van Pijkeren J.P."/>
            <person name="Ganzle M.G."/>
        </authorList>
    </citation>
    <scope>NUCLEOTIDE SEQUENCE [LARGE SCALE GENOMIC DNA]</scope>
    <source>
        <strain evidence="10 11">C5</strain>
    </source>
</reference>
<feature type="transmembrane region" description="Helical" evidence="8">
    <location>
        <begin position="101"/>
        <end position="124"/>
    </location>
</feature>
<feature type="transmembrane region" description="Helical" evidence="8">
    <location>
        <begin position="130"/>
        <end position="156"/>
    </location>
</feature>
<gene>
    <name evidence="10" type="ORF">GB993_00870</name>
</gene>
<dbReference type="GO" id="GO:0005886">
    <property type="term" value="C:plasma membrane"/>
    <property type="evidence" value="ECO:0007669"/>
    <property type="project" value="UniProtKB-SubCell"/>
</dbReference>
<evidence type="ECO:0000313" key="11">
    <source>
        <dbReference type="Proteomes" id="UP000449209"/>
    </source>
</evidence>
<evidence type="ECO:0000256" key="4">
    <source>
        <dbReference type="ARBA" id="ARBA00022519"/>
    </source>
</evidence>
<feature type="transmembrane region" description="Helical" evidence="8">
    <location>
        <begin position="67"/>
        <end position="89"/>
    </location>
</feature>
<evidence type="ECO:0000256" key="5">
    <source>
        <dbReference type="ARBA" id="ARBA00022692"/>
    </source>
</evidence>
<feature type="transmembrane region" description="Helical" evidence="8">
    <location>
        <begin position="205"/>
        <end position="225"/>
    </location>
</feature>
<comment type="caution">
    <text evidence="10">The sequence shown here is derived from an EMBL/GenBank/DDBJ whole genome shotgun (WGS) entry which is preliminary data.</text>
</comment>
<dbReference type="Gene3D" id="1.10.3720.10">
    <property type="entry name" value="MetI-like"/>
    <property type="match status" value="1"/>
</dbReference>
<feature type="transmembrane region" description="Helical" evidence="8">
    <location>
        <begin position="176"/>
        <end position="199"/>
    </location>
</feature>
<dbReference type="PANTHER" id="PTHR43357">
    <property type="entry name" value="INNER MEMBRANE ABC TRANSPORTER PERMEASE PROTEIN YDCV"/>
    <property type="match status" value="1"/>
</dbReference>
<dbReference type="EMBL" id="WEZQ01000001">
    <property type="protein sequence ID" value="MYV16082.1"/>
    <property type="molecule type" value="Genomic_DNA"/>
</dbReference>
<evidence type="ECO:0000256" key="7">
    <source>
        <dbReference type="ARBA" id="ARBA00023136"/>
    </source>
</evidence>
<sequence>MRQKKHWLLTLYGYLMLLLLLLPLVLVVVTSFGSQAAITFPIKGFTLKWYANILSQPDFVTGFKTSFAVAVTASFLAIVVGTPAVYALTRRGIPHANWFQTIFLSPTLIPEIVIGFALFQSLVIGIKLPLMPVLITGHFLLSVPYVIRMLTARLLLFDQTIEEASWLSGASKIKTFFRIVIPNISGTLLAIFIMCFINSFNNIPITLFLNGPSLTMLPTAILNYLQNNYDPTVSAVSVILMLLTGLMMWLMERTNGLTRVNEHLNQKGQK</sequence>
<evidence type="ECO:0000256" key="8">
    <source>
        <dbReference type="RuleBase" id="RU363032"/>
    </source>
</evidence>
<dbReference type="PROSITE" id="PS50928">
    <property type="entry name" value="ABC_TM1"/>
    <property type="match status" value="1"/>
</dbReference>
<dbReference type="Pfam" id="PF00528">
    <property type="entry name" value="BPD_transp_1"/>
    <property type="match status" value="1"/>
</dbReference>
<dbReference type="CDD" id="cd06261">
    <property type="entry name" value="TM_PBP2"/>
    <property type="match status" value="1"/>
</dbReference>
<keyword evidence="6 8" id="KW-1133">Transmembrane helix</keyword>
<keyword evidence="7 8" id="KW-0472">Membrane</keyword>
<evidence type="ECO:0000259" key="9">
    <source>
        <dbReference type="PROSITE" id="PS50928"/>
    </source>
</evidence>
<dbReference type="PANTHER" id="PTHR43357:SF4">
    <property type="entry name" value="INNER MEMBRANE ABC TRANSPORTER PERMEASE PROTEIN YDCV"/>
    <property type="match status" value="1"/>
</dbReference>
<keyword evidence="4" id="KW-0997">Cell inner membrane</keyword>
<dbReference type="InterPro" id="IPR000515">
    <property type="entry name" value="MetI-like"/>
</dbReference>
<organism evidence="10 11">
    <name type="scientific">Furfurilactobacillus milii</name>
    <dbReference type="NCBI Taxonomy" id="2888272"/>
    <lineage>
        <taxon>Bacteria</taxon>
        <taxon>Bacillati</taxon>
        <taxon>Bacillota</taxon>
        <taxon>Bacilli</taxon>
        <taxon>Lactobacillales</taxon>
        <taxon>Lactobacillaceae</taxon>
        <taxon>Furfurilactobacillus</taxon>
    </lineage>
</organism>
<dbReference type="OrthoDB" id="9782004at2"/>
<evidence type="ECO:0000256" key="6">
    <source>
        <dbReference type="ARBA" id="ARBA00022989"/>
    </source>
</evidence>
<comment type="similarity">
    <text evidence="8">Belongs to the binding-protein-dependent transport system permease family.</text>
</comment>
<feature type="domain" description="ABC transmembrane type-1" evidence="9">
    <location>
        <begin position="63"/>
        <end position="251"/>
    </location>
</feature>
<feature type="transmembrane region" description="Helical" evidence="8">
    <location>
        <begin position="232"/>
        <end position="251"/>
    </location>
</feature>
<proteinExistence type="inferred from homology"/>
<evidence type="ECO:0000256" key="2">
    <source>
        <dbReference type="ARBA" id="ARBA00022448"/>
    </source>
</evidence>
<dbReference type="AlphaFoldDB" id="A0A6N9HYZ3"/>
<dbReference type="InterPro" id="IPR035906">
    <property type="entry name" value="MetI-like_sf"/>
</dbReference>
<dbReference type="RefSeq" id="WP_161002693.1">
    <property type="nucleotide sequence ID" value="NZ_WEZQ01000001.1"/>
</dbReference>
<protein>
    <submittedName>
        <fullName evidence="10">ABC transporter permease subunit</fullName>
    </submittedName>
</protein>
<evidence type="ECO:0000313" key="10">
    <source>
        <dbReference type="EMBL" id="MYV16082.1"/>
    </source>
</evidence>
<evidence type="ECO:0000256" key="1">
    <source>
        <dbReference type="ARBA" id="ARBA00004429"/>
    </source>
</evidence>
<name>A0A6N9HYZ3_9LACO</name>
<accession>A0A6N9HYZ3</accession>
<comment type="subcellular location">
    <subcellularLocation>
        <location evidence="1">Cell inner membrane</location>
        <topology evidence="1">Multi-pass membrane protein</topology>
    </subcellularLocation>
    <subcellularLocation>
        <location evidence="8">Cell membrane</location>
        <topology evidence="8">Multi-pass membrane protein</topology>
    </subcellularLocation>
</comment>
<keyword evidence="3" id="KW-1003">Cell membrane</keyword>
<dbReference type="GO" id="GO:0055085">
    <property type="term" value="P:transmembrane transport"/>
    <property type="evidence" value="ECO:0007669"/>
    <property type="project" value="InterPro"/>
</dbReference>
<dbReference type="Proteomes" id="UP000449209">
    <property type="component" value="Unassembled WGS sequence"/>
</dbReference>
<keyword evidence="5 8" id="KW-0812">Transmembrane</keyword>
<keyword evidence="2 8" id="KW-0813">Transport</keyword>
<evidence type="ECO:0000256" key="3">
    <source>
        <dbReference type="ARBA" id="ARBA00022475"/>
    </source>
</evidence>